<protein>
    <submittedName>
        <fullName evidence="2">Uncharacterized protein</fullName>
    </submittedName>
</protein>
<dbReference type="WBParaSite" id="TMUE_2000009590.1">
    <property type="protein sequence ID" value="TMUE_2000009590.1"/>
    <property type="gene ID" value="WBGene00287055"/>
</dbReference>
<organism evidence="1 2">
    <name type="scientific">Trichuris muris</name>
    <name type="common">Mouse whipworm</name>
    <dbReference type="NCBI Taxonomy" id="70415"/>
    <lineage>
        <taxon>Eukaryota</taxon>
        <taxon>Metazoa</taxon>
        <taxon>Ecdysozoa</taxon>
        <taxon>Nematoda</taxon>
        <taxon>Enoplea</taxon>
        <taxon>Dorylaimia</taxon>
        <taxon>Trichinellida</taxon>
        <taxon>Trichuridae</taxon>
        <taxon>Trichuris</taxon>
    </lineage>
</organism>
<keyword evidence="1" id="KW-1185">Reference proteome</keyword>
<dbReference type="Proteomes" id="UP000046395">
    <property type="component" value="Unassembled WGS sequence"/>
</dbReference>
<accession>A0A5S6QQT2</accession>
<proteinExistence type="predicted"/>
<evidence type="ECO:0000313" key="2">
    <source>
        <dbReference type="WBParaSite" id="TMUE_2000009590.1"/>
    </source>
</evidence>
<evidence type="ECO:0000313" key="1">
    <source>
        <dbReference type="Proteomes" id="UP000046395"/>
    </source>
</evidence>
<dbReference type="STRING" id="70415.A0A5S6QQT2"/>
<name>A0A5S6QQT2_TRIMR</name>
<dbReference type="AlphaFoldDB" id="A0A5S6QQT2"/>
<sequence>MVLSPAGDFTTNVSMQWPDPDLIRALYGIDKDAYRVLTGDVARGLAGAVTPLPIIYLTCSANLLEVEWSDRPLRGNDGVSEWYRVTDEGTRPICRNVVALEEEAGKAWLIISTPGDSYLDNPGFNVDRIDWLNWKWYGAIDASKFDHNVALWLIKEVFVAVKTYSPWTADVMDALPG</sequence>
<reference evidence="2" key="1">
    <citation type="submission" date="2019-12" db="UniProtKB">
        <authorList>
            <consortium name="WormBaseParasite"/>
        </authorList>
    </citation>
    <scope>IDENTIFICATION</scope>
</reference>